<dbReference type="EMBL" id="JAAMPC010000014">
    <property type="protein sequence ID" value="KAG2262260.1"/>
    <property type="molecule type" value="Genomic_DNA"/>
</dbReference>
<evidence type="ECO:0000313" key="1">
    <source>
        <dbReference type="EMBL" id="KAG2262260.1"/>
    </source>
</evidence>
<dbReference type="AlphaFoldDB" id="A0A8X7U0Y3"/>
<keyword evidence="2" id="KW-1185">Reference proteome</keyword>
<evidence type="ECO:0000313" key="2">
    <source>
        <dbReference type="Proteomes" id="UP000886595"/>
    </source>
</evidence>
<sequence>MKLHLTECEASKTARNEEKRVRLTEPVELFQQPAIKQINPEKSCQKANAIVRTERSGQGKFLRPEPNPKADLRRAATFLSQLRHDSKRLGNRLRLATGDQI</sequence>
<organism evidence="1 2">
    <name type="scientific">Brassica carinata</name>
    <name type="common">Ethiopian mustard</name>
    <name type="synonym">Abyssinian cabbage</name>
    <dbReference type="NCBI Taxonomy" id="52824"/>
    <lineage>
        <taxon>Eukaryota</taxon>
        <taxon>Viridiplantae</taxon>
        <taxon>Streptophyta</taxon>
        <taxon>Embryophyta</taxon>
        <taxon>Tracheophyta</taxon>
        <taxon>Spermatophyta</taxon>
        <taxon>Magnoliopsida</taxon>
        <taxon>eudicotyledons</taxon>
        <taxon>Gunneridae</taxon>
        <taxon>Pentapetalae</taxon>
        <taxon>rosids</taxon>
        <taxon>malvids</taxon>
        <taxon>Brassicales</taxon>
        <taxon>Brassicaceae</taxon>
        <taxon>Brassiceae</taxon>
        <taxon>Brassica</taxon>
    </lineage>
</organism>
<dbReference type="Proteomes" id="UP000886595">
    <property type="component" value="Unassembled WGS sequence"/>
</dbReference>
<gene>
    <name evidence="1" type="ORF">Bca52824_069339</name>
</gene>
<accession>A0A8X7U0Y3</accession>
<reference evidence="1 2" key="1">
    <citation type="submission" date="2020-02" db="EMBL/GenBank/DDBJ databases">
        <authorList>
            <person name="Ma Q."/>
            <person name="Huang Y."/>
            <person name="Song X."/>
            <person name="Pei D."/>
        </authorList>
    </citation>
    <scope>NUCLEOTIDE SEQUENCE [LARGE SCALE GENOMIC DNA]</scope>
    <source>
        <strain evidence="1">Sxm20200214</strain>
        <tissue evidence="1">Leaf</tissue>
    </source>
</reference>
<comment type="caution">
    <text evidence="1">The sequence shown here is derived from an EMBL/GenBank/DDBJ whole genome shotgun (WGS) entry which is preliminary data.</text>
</comment>
<proteinExistence type="predicted"/>
<protein>
    <submittedName>
        <fullName evidence="1">Uncharacterized protein</fullName>
    </submittedName>
</protein>
<name>A0A8X7U0Y3_BRACI</name>